<dbReference type="PANTHER" id="PTHR42718">
    <property type="entry name" value="MAJOR FACILITATOR SUPERFAMILY MULTIDRUG TRANSPORTER MFSC"/>
    <property type="match status" value="1"/>
</dbReference>
<organism evidence="9 10">
    <name type="scientific">Brachybacterium halotolerans</name>
    <dbReference type="NCBI Taxonomy" id="2795215"/>
    <lineage>
        <taxon>Bacteria</taxon>
        <taxon>Bacillati</taxon>
        <taxon>Actinomycetota</taxon>
        <taxon>Actinomycetes</taxon>
        <taxon>Micrococcales</taxon>
        <taxon>Dermabacteraceae</taxon>
        <taxon>Brachybacterium</taxon>
    </lineage>
</organism>
<dbReference type="Pfam" id="PF07690">
    <property type="entry name" value="MFS_1"/>
    <property type="match status" value="2"/>
</dbReference>
<dbReference type="CDD" id="cd17504">
    <property type="entry name" value="MFS_MMR_MDR_like"/>
    <property type="match status" value="1"/>
</dbReference>
<dbReference type="SUPFAM" id="SSF103473">
    <property type="entry name" value="MFS general substrate transporter"/>
    <property type="match status" value="2"/>
</dbReference>
<evidence type="ECO:0000256" key="2">
    <source>
        <dbReference type="ARBA" id="ARBA00022448"/>
    </source>
</evidence>
<feature type="transmembrane region" description="Helical" evidence="7">
    <location>
        <begin position="343"/>
        <end position="361"/>
    </location>
</feature>
<proteinExistence type="predicted"/>
<keyword evidence="3 7" id="KW-0812">Transmembrane</keyword>
<dbReference type="Proteomes" id="UP000612352">
    <property type="component" value="Unassembled WGS sequence"/>
</dbReference>
<dbReference type="PROSITE" id="PS50850">
    <property type="entry name" value="MFS"/>
    <property type="match status" value="1"/>
</dbReference>
<evidence type="ECO:0000313" key="10">
    <source>
        <dbReference type="Proteomes" id="UP000612352"/>
    </source>
</evidence>
<feature type="transmembrane region" description="Helical" evidence="7">
    <location>
        <begin position="56"/>
        <end position="74"/>
    </location>
</feature>
<reference evidence="9 10" key="1">
    <citation type="submission" date="2020-12" db="EMBL/GenBank/DDBJ databases">
        <title>Brachybacterium sp. MASK1Z-5, whole genome shotgun sequence.</title>
        <authorList>
            <person name="Tuo L."/>
        </authorList>
    </citation>
    <scope>NUCLEOTIDE SEQUENCE [LARGE SCALE GENOMIC DNA]</scope>
    <source>
        <strain evidence="9 10">MASK1Z-5</strain>
    </source>
</reference>
<evidence type="ECO:0000256" key="5">
    <source>
        <dbReference type="ARBA" id="ARBA00023136"/>
    </source>
</evidence>
<feature type="transmembrane region" description="Helical" evidence="7">
    <location>
        <begin position="272"/>
        <end position="292"/>
    </location>
</feature>
<feature type="transmembrane region" description="Helical" evidence="7">
    <location>
        <begin position="143"/>
        <end position="165"/>
    </location>
</feature>
<comment type="caution">
    <text evidence="9">The sequence shown here is derived from an EMBL/GenBank/DDBJ whole genome shotgun (WGS) entry which is preliminary data.</text>
</comment>
<feature type="region of interest" description="Disordered" evidence="6">
    <location>
        <begin position="468"/>
        <end position="487"/>
    </location>
</feature>
<feature type="transmembrane region" description="Helical" evidence="7">
    <location>
        <begin position="229"/>
        <end position="251"/>
    </location>
</feature>
<gene>
    <name evidence="9" type="ORF">I8D64_14635</name>
</gene>
<feature type="transmembrane region" description="Helical" evidence="7">
    <location>
        <begin position="204"/>
        <end position="223"/>
    </location>
</feature>
<dbReference type="Gene3D" id="1.20.1250.20">
    <property type="entry name" value="MFS general substrate transporter like domains"/>
    <property type="match status" value="2"/>
</dbReference>
<feature type="transmembrane region" description="Helical" evidence="7">
    <location>
        <begin position="86"/>
        <end position="105"/>
    </location>
</feature>
<evidence type="ECO:0000256" key="4">
    <source>
        <dbReference type="ARBA" id="ARBA00022989"/>
    </source>
</evidence>
<dbReference type="RefSeq" id="WP_200503536.1">
    <property type="nucleotide sequence ID" value="NZ_JAEDAJ010000011.1"/>
</dbReference>
<dbReference type="PANTHER" id="PTHR42718:SF9">
    <property type="entry name" value="MAJOR FACILITATOR SUPERFAMILY MULTIDRUG TRANSPORTER MFSC"/>
    <property type="match status" value="1"/>
</dbReference>
<dbReference type="InterPro" id="IPR011701">
    <property type="entry name" value="MFS"/>
</dbReference>
<feature type="transmembrane region" description="Helical" evidence="7">
    <location>
        <begin position="443"/>
        <end position="465"/>
    </location>
</feature>
<evidence type="ECO:0000313" key="9">
    <source>
        <dbReference type="EMBL" id="MBK0332635.1"/>
    </source>
</evidence>
<evidence type="ECO:0000256" key="7">
    <source>
        <dbReference type="SAM" id="Phobius"/>
    </source>
</evidence>
<evidence type="ECO:0000256" key="1">
    <source>
        <dbReference type="ARBA" id="ARBA00004651"/>
    </source>
</evidence>
<accession>A0ABS1BF35</accession>
<dbReference type="EMBL" id="JAEDAJ010000011">
    <property type="protein sequence ID" value="MBK0332635.1"/>
    <property type="molecule type" value="Genomic_DNA"/>
</dbReference>
<dbReference type="InterPro" id="IPR020846">
    <property type="entry name" value="MFS_dom"/>
</dbReference>
<feature type="transmembrane region" description="Helical" evidence="7">
    <location>
        <begin position="367"/>
        <end position="387"/>
    </location>
</feature>
<feature type="transmembrane region" description="Helical" evidence="7">
    <location>
        <begin position="312"/>
        <end position="331"/>
    </location>
</feature>
<name>A0ABS1BF35_9MICO</name>
<feature type="domain" description="Major facilitator superfamily (MFS) profile" evidence="8">
    <location>
        <begin position="20"/>
        <end position="472"/>
    </location>
</feature>
<feature type="transmembrane region" description="Helical" evidence="7">
    <location>
        <begin position="111"/>
        <end position="131"/>
    </location>
</feature>
<protein>
    <submittedName>
        <fullName evidence="9">MFS transporter</fullName>
    </submittedName>
</protein>
<keyword evidence="2" id="KW-0813">Transport</keyword>
<evidence type="ECO:0000256" key="6">
    <source>
        <dbReference type="SAM" id="MobiDB-lite"/>
    </source>
</evidence>
<feature type="transmembrane region" description="Helical" evidence="7">
    <location>
        <begin position="171"/>
        <end position="192"/>
    </location>
</feature>
<evidence type="ECO:0000259" key="8">
    <source>
        <dbReference type="PROSITE" id="PS50850"/>
    </source>
</evidence>
<feature type="transmembrane region" description="Helical" evidence="7">
    <location>
        <begin position="418"/>
        <end position="437"/>
    </location>
</feature>
<dbReference type="InterPro" id="IPR036259">
    <property type="entry name" value="MFS_trans_sf"/>
</dbReference>
<evidence type="ECO:0000256" key="3">
    <source>
        <dbReference type="ARBA" id="ARBA00022692"/>
    </source>
</evidence>
<comment type="subcellular location">
    <subcellularLocation>
        <location evidence="1">Cell membrane</location>
        <topology evidence="1">Multi-pass membrane protein</topology>
    </subcellularLocation>
</comment>
<sequence>MTSTPDAATPRAATRRPALILAVAGFSSLSASLMQSLVIPIQPELPTMLDTSASNAAWVVTATLLAGGVAMPVSGRLADLKGRKPVLLGSAVLLLIGSLICALGDSLAPVLVGRVLQGLAMGYIPVTISFAREVMPRHLRNAAVAGISATLGVGGALGLPISAWIAQSYDWHALFWVASGLAAIMVLATAAALPHRPAAASGRLDVLGALGMAVGVVGVLVGVSKGSSWGWTSPATLGTILGGLLVLLLWGRFELRRPSPLVDLRTTARRPILLTNIAAVLAGFGMMAQSIVMPQLLQAPDATGYGLHQTMLQAGLWMAPAGLMMLAFTPISSRMLDRLGGRITLAIGMIVLASGYVHAFFLTGAPWQLMLASCVSSAGVGIAYAAMPTLIMENAPEAEAGAGVGLNSLMRSMGTTSAGAVMAIVLTSVTMPLGGTAIPTLDAFRLCFAMGAVAGLAAAGVTLCISRRPSSRTPTPQSAPEAEPAVP</sequence>
<keyword evidence="4 7" id="KW-1133">Transmembrane helix</keyword>
<keyword evidence="10" id="KW-1185">Reference proteome</keyword>
<keyword evidence="5 7" id="KW-0472">Membrane</keyword>